<feature type="region of interest" description="Disordered" evidence="1">
    <location>
        <begin position="1"/>
        <end position="76"/>
    </location>
</feature>
<reference evidence="3" key="4">
    <citation type="submission" date="2024-02" db="EMBL/GenBank/DDBJ databases">
        <title>Comparative genomics of Cryptococcus and Kwoniella reveals pathogenesis evolution and contrasting modes of karyotype evolution via chromosome fusion or intercentromeric recombination.</title>
        <authorList>
            <person name="Coelho M.A."/>
            <person name="David-Palma M."/>
            <person name="Shea T."/>
            <person name="Bowers K."/>
            <person name="McGinley-Smith S."/>
            <person name="Mohammad A.W."/>
            <person name="Gnirke A."/>
            <person name="Yurkov A.M."/>
            <person name="Nowrousian M."/>
            <person name="Sun S."/>
            <person name="Cuomo C.A."/>
            <person name="Heitman J."/>
        </authorList>
    </citation>
    <scope>NUCLEOTIDE SEQUENCE</scope>
    <source>
        <strain evidence="3">CBS 10737</strain>
    </source>
</reference>
<dbReference type="EMBL" id="KI894009">
    <property type="protein sequence ID" value="OCF50937.1"/>
    <property type="molecule type" value="Genomic_DNA"/>
</dbReference>
<feature type="compositionally biased region" description="Polar residues" evidence="1">
    <location>
        <begin position="373"/>
        <end position="393"/>
    </location>
</feature>
<dbReference type="GO" id="GO:0005816">
    <property type="term" value="C:spindle pole body"/>
    <property type="evidence" value="ECO:0007669"/>
    <property type="project" value="TreeGrafter"/>
</dbReference>
<feature type="compositionally biased region" description="Low complexity" evidence="1">
    <location>
        <begin position="358"/>
        <end position="372"/>
    </location>
</feature>
<dbReference type="AlphaFoldDB" id="A0A1B9I5Z3"/>
<dbReference type="GO" id="GO:0005938">
    <property type="term" value="C:cell cortex"/>
    <property type="evidence" value="ECO:0007669"/>
    <property type="project" value="TreeGrafter"/>
</dbReference>
<feature type="compositionally biased region" description="Low complexity" evidence="1">
    <location>
        <begin position="457"/>
        <end position="469"/>
    </location>
</feature>
<evidence type="ECO:0000313" key="4">
    <source>
        <dbReference type="Proteomes" id="UP000094020"/>
    </source>
</evidence>
<sequence>MSTESDEELASIGQSISLNDGHTSTTSELPKNALDILTNGSESMIPSDRPLIVGSSKSGFGEQSRKSSSSEDSDNDSVCESLEKKIHAVSYQVATLLDRIYEIQELRHLSVPSTSIEQSAPSRIDGLLSSLSDSTLLLRPQITSLSSVVALYAGPHTKELRDGMEEVMEDWKKVEDQQRWLLEEMKEDGWLIRFRTTADQAEAMMEPLQKSLMECQAYVKKITDHPSHETLQSGFDDRPSIEKLRKLTKSHESMTRTYVPSINKILKMMDKSISDRPIKNGESLRRFSEMSQRWSSLQKQLQQLHARTQFTISHHQAEIEFLDDGDDVELLADVTSPYSSNDSRSDYFGQTTNKSRESTSSSYGSSRTRLSYDNNSPRGHQSSVVSTASNRSPRQALPRTHTSPSVKANQGSTLSPESAMKPLPLRRRTSILSAGSSSTARNPQAERPRWNSSPKVPTETNTTQTPNMTRRLGALPRSVSPAPSSTSMTSTMSRRMSRIPVASPTAKFPGYASPCRRSDDEVSLPGLTVSNSQSRTLLAEPSSVNRNQHHLEKARMGLMTPEPPRPRPSSTFSSFSRGANTPTMGNRTVSSGSTPRTATVGRVSMGGSRGAPPSAFRITSPTPSGNVNGNSISRPSSRISLMSFSNFNNINVEDLKEFIPSKYDLLDQEINLLLNDIGFKLFVSRLDEPLKRGQRKNENEEWKGEFIFGPPEREKSNSVKLLNIAGIKSGTARRTKCLIRHKGQWVDLRMELERRTREYSDYLEDDETF</sequence>
<dbReference type="GO" id="GO:0051293">
    <property type="term" value="P:establishment of spindle localization"/>
    <property type="evidence" value="ECO:0007669"/>
    <property type="project" value="TreeGrafter"/>
</dbReference>
<dbReference type="PANTHER" id="PTHR37271:SF1">
    <property type="entry name" value="KARYOGAMY PROTEIN KAR9"/>
    <property type="match status" value="1"/>
</dbReference>
<accession>A0A1B9I5Z3</accession>
<evidence type="ECO:0008006" key="5">
    <source>
        <dbReference type="Google" id="ProtNLM"/>
    </source>
</evidence>
<dbReference type="GO" id="GO:0030473">
    <property type="term" value="P:nuclear migration along microtubule"/>
    <property type="evidence" value="ECO:0007669"/>
    <property type="project" value="TreeGrafter"/>
</dbReference>
<dbReference type="OrthoDB" id="5559380at2759"/>
<feature type="region of interest" description="Disordered" evidence="1">
    <location>
        <begin position="558"/>
        <end position="629"/>
    </location>
</feature>
<feature type="compositionally biased region" description="Polar residues" evidence="1">
    <location>
        <begin position="578"/>
        <end position="597"/>
    </location>
</feature>
<feature type="compositionally biased region" description="Polar residues" evidence="1">
    <location>
        <begin position="336"/>
        <end position="353"/>
    </location>
</feature>
<dbReference type="InterPro" id="IPR013889">
    <property type="entry name" value="Karyogamy_KAR9"/>
</dbReference>
<dbReference type="Proteomes" id="UP000094020">
    <property type="component" value="Chromosome 3"/>
</dbReference>
<dbReference type="GeneID" id="30171368"/>
<dbReference type="RefSeq" id="XP_019012156.1">
    <property type="nucleotide sequence ID" value="XM_019154753.1"/>
</dbReference>
<protein>
    <recommendedName>
        <fullName evidence="5">GAR domain-containing protein</fullName>
    </recommendedName>
</protein>
<feature type="region of interest" description="Disordered" evidence="1">
    <location>
        <begin position="335"/>
        <end position="505"/>
    </location>
</feature>
<evidence type="ECO:0000313" key="2">
    <source>
        <dbReference type="EMBL" id="OCF50937.1"/>
    </source>
</evidence>
<dbReference type="EMBL" id="CP144521">
    <property type="protein sequence ID" value="WWC68712.1"/>
    <property type="molecule type" value="Genomic_DNA"/>
</dbReference>
<feature type="compositionally biased region" description="Low complexity" evidence="1">
    <location>
        <begin position="476"/>
        <end position="494"/>
    </location>
</feature>
<feature type="compositionally biased region" description="Low complexity" evidence="1">
    <location>
        <begin position="568"/>
        <end position="577"/>
    </location>
</feature>
<dbReference type="GO" id="GO:0043332">
    <property type="term" value="C:mating projection tip"/>
    <property type="evidence" value="ECO:0007669"/>
    <property type="project" value="TreeGrafter"/>
</dbReference>
<reference evidence="3" key="2">
    <citation type="submission" date="2013-07" db="EMBL/GenBank/DDBJ databases">
        <authorList>
            <consortium name="The Broad Institute Genome Sequencing Platform"/>
            <person name="Cuomo C."/>
            <person name="Litvintseva A."/>
            <person name="Chen Y."/>
            <person name="Heitman J."/>
            <person name="Sun S."/>
            <person name="Springer D."/>
            <person name="Dromer F."/>
            <person name="Young S.K."/>
            <person name="Zeng Q."/>
            <person name="Gargeya S."/>
            <person name="Fitzgerald M."/>
            <person name="Abouelleil A."/>
            <person name="Alvarado L."/>
            <person name="Berlin A.M."/>
            <person name="Chapman S.B."/>
            <person name="Dewar J."/>
            <person name="Goldberg J."/>
            <person name="Griggs A."/>
            <person name="Gujja S."/>
            <person name="Hansen M."/>
            <person name="Howarth C."/>
            <person name="Imamovic A."/>
            <person name="Larimer J."/>
            <person name="McCowan C."/>
            <person name="Murphy C."/>
            <person name="Pearson M."/>
            <person name="Priest M."/>
            <person name="Roberts A."/>
            <person name="Saif S."/>
            <person name="Shea T."/>
            <person name="Sykes S."/>
            <person name="Wortman J."/>
            <person name="Nusbaum C."/>
            <person name="Birren B."/>
        </authorList>
    </citation>
    <scope>NUCLEOTIDE SEQUENCE</scope>
    <source>
        <strain evidence="3">CBS 10737</strain>
    </source>
</reference>
<name>A0A1B9I5Z3_9TREE</name>
<gene>
    <name evidence="2" type="ORF">I206_02999</name>
    <name evidence="3" type="ORF">I206_102646</name>
</gene>
<organism evidence="2">
    <name type="scientific">Kwoniella pini CBS 10737</name>
    <dbReference type="NCBI Taxonomy" id="1296096"/>
    <lineage>
        <taxon>Eukaryota</taxon>
        <taxon>Fungi</taxon>
        <taxon>Dikarya</taxon>
        <taxon>Basidiomycota</taxon>
        <taxon>Agaricomycotina</taxon>
        <taxon>Tremellomycetes</taxon>
        <taxon>Tremellales</taxon>
        <taxon>Cryptococcaceae</taxon>
        <taxon>Kwoniella</taxon>
    </lineage>
</organism>
<keyword evidence="4" id="KW-1185">Reference proteome</keyword>
<dbReference type="Gene3D" id="1.20.58.60">
    <property type="match status" value="1"/>
</dbReference>
<feature type="compositionally biased region" description="Polar residues" evidence="1">
    <location>
        <begin position="430"/>
        <end position="442"/>
    </location>
</feature>
<feature type="compositionally biased region" description="Polar residues" evidence="1">
    <location>
        <begin position="12"/>
        <end position="29"/>
    </location>
</feature>
<feature type="compositionally biased region" description="Polar residues" evidence="1">
    <location>
        <begin position="617"/>
        <end position="629"/>
    </location>
</feature>
<reference evidence="2" key="1">
    <citation type="submission" date="2013-07" db="EMBL/GenBank/DDBJ databases">
        <title>The Genome Sequence of Cryptococcus pinus CBS10737.</title>
        <authorList>
            <consortium name="The Broad Institute Genome Sequencing Platform"/>
            <person name="Cuomo C."/>
            <person name="Litvintseva A."/>
            <person name="Chen Y."/>
            <person name="Heitman J."/>
            <person name="Sun S."/>
            <person name="Springer D."/>
            <person name="Dromer F."/>
            <person name="Young S.K."/>
            <person name="Zeng Q."/>
            <person name="Gargeya S."/>
            <person name="Fitzgerald M."/>
            <person name="Abouelleil A."/>
            <person name="Alvarado L."/>
            <person name="Berlin A.M."/>
            <person name="Chapman S.B."/>
            <person name="Dewar J."/>
            <person name="Goldberg J."/>
            <person name="Griggs A."/>
            <person name="Gujja S."/>
            <person name="Hansen M."/>
            <person name="Howarth C."/>
            <person name="Imamovic A."/>
            <person name="Larimer J."/>
            <person name="McCowan C."/>
            <person name="Murphy C."/>
            <person name="Pearson M."/>
            <person name="Priest M."/>
            <person name="Roberts A."/>
            <person name="Saif S."/>
            <person name="Shea T."/>
            <person name="Sykes S."/>
            <person name="Wortman J."/>
            <person name="Nusbaum C."/>
            <person name="Birren B."/>
        </authorList>
    </citation>
    <scope>NUCLEOTIDE SEQUENCE [LARGE SCALE GENOMIC DNA]</scope>
    <source>
        <strain evidence="2">CBS 10737</strain>
    </source>
</reference>
<proteinExistence type="predicted"/>
<feature type="compositionally biased region" description="Polar residues" evidence="1">
    <location>
        <begin position="400"/>
        <end position="416"/>
    </location>
</feature>
<reference evidence="2" key="3">
    <citation type="submission" date="2016-07" db="EMBL/GenBank/DDBJ databases">
        <title>Evolution of pathogenesis and genome organization in the Tremellales.</title>
        <authorList>
            <person name="Cuomo C."/>
            <person name="Litvintseva A."/>
            <person name="Heitman J."/>
            <person name="Chen Y."/>
            <person name="Sun S."/>
            <person name="Springer D."/>
            <person name="Dromer F."/>
            <person name="Young S."/>
            <person name="Zeng Q."/>
            <person name="Chapman S."/>
            <person name="Gujja S."/>
            <person name="Saif S."/>
            <person name="Birren B."/>
        </authorList>
    </citation>
    <scope>NUCLEOTIDE SEQUENCE</scope>
    <source>
        <strain evidence="2">CBS 10737</strain>
    </source>
</reference>
<dbReference type="KEGG" id="kpin:30171368"/>
<dbReference type="STRING" id="1296096.A0A1B9I5Z3"/>
<evidence type="ECO:0000313" key="3">
    <source>
        <dbReference type="EMBL" id="WWC68712.1"/>
    </source>
</evidence>
<dbReference type="PANTHER" id="PTHR37271">
    <property type="entry name" value="KARYOGAMY PROTEIN KAR9"/>
    <property type="match status" value="1"/>
</dbReference>
<evidence type="ECO:0000256" key="1">
    <source>
        <dbReference type="SAM" id="MobiDB-lite"/>
    </source>
</evidence>